<dbReference type="InterPro" id="IPR050595">
    <property type="entry name" value="Bact_response_regulator"/>
</dbReference>
<protein>
    <submittedName>
        <fullName evidence="5">KDP operon transcriptional regulatory protein KdpE</fullName>
    </submittedName>
</protein>
<dbReference type="STRING" id="266809.PM03_01970"/>
<name>A0A0P1F308_9RHOB</name>
<evidence type="ECO:0000256" key="1">
    <source>
        <dbReference type="ARBA" id="ARBA00022553"/>
    </source>
</evidence>
<dbReference type="GO" id="GO:0000160">
    <property type="term" value="P:phosphorelay signal transduction system"/>
    <property type="evidence" value="ECO:0007669"/>
    <property type="project" value="InterPro"/>
</dbReference>
<dbReference type="AlphaFoldDB" id="A0A0P1F308"/>
<proteinExistence type="predicted"/>
<dbReference type="SMART" id="SM00448">
    <property type="entry name" value="REC"/>
    <property type="match status" value="1"/>
</dbReference>
<reference evidence="5 6" key="1">
    <citation type="submission" date="2015-09" db="EMBL/GenBank/DDBJ databases">
        <authorList>
            <consortium name="Swine Surveillance"/>
        </authorList>
    </citation>
    <scope>NUCLEOTIDE SEQUENCE [LARGE SCALE GENOMIC DNA]</scope>
    <source>
        <strain evidence="5 6">CECT 5294</strain>
    </source>
</reference>
<dbReference type="InterPro" id="IPR011006">
    <property type="entry name" value="CheY-like_superfamily"/>
</dbReference>
<evidence type="ECO:0000256" key="3">
    <source>
        <dbReference type="SAM" id="MobiDB-lite"/>
    </source>
</evidence>
<evidence type="ECO:0000259" key="4">
    <source>
        <dbReference type="PROSITE" id="PS50110"/>
    </source>
</evidence>
<dbReference type="CDD" id="cd00156">
    <property type="entry name" value="REC"/>
    <property type="match status" value="1"/>
</dbReference>
<dbReference type="SUPFAM" id="SSF52172">
    <property type="entry name" value="CheY-like"/>
    <property type="match status" value="1"/>
</dbReference>
<sequence length="232" mass="25550">MDDLSDLKLNVPRPTPLRPLLGVTVLIVEDSRFASEALRLLCLRSGARIRRADSLAAARRHLTTYRPTVAIIDLGLPDGSGLELIRTLDHANQRPPIVLATSGNHREESEFASIEVGADGFLPKPIESLAVFQQEILKHIPEEDRPRAAPAASSDTVTPDSFAMDEDLAHVAKLMDDEGVPASFISGFLKGVARTGHDDDLLREAEAYEMSPEARERLRRLIAKRLEHKQAV</sequence>
<keyword evidence="1 2" id="KW-0597">Phosphoprotein</keyword>
<dbReference type="PANTHER" id="PTHR44591:SF3">
    <property type="entry name" value="RESPONSE REGULATORY DOMAIN-CONTAINING PROTEIN"/>
    <property type="match status" value="1"/>
</dbReference>
<evidence type="ECO:0000313" key="5">
    <source>
        <dbReference type="EMBL" id="CUH61998.1"/>
    </source>
</evidence>
<evidence type="ECO:0000313" key="6">
    <source>
        <dbReference type="Proteomes" id="UP000051298"/>
    </source>
</evidence>
<feature type="modified residue" description="4-aspartylphosphate" evidence="2">
    <location>
        <position position="73"/>
    </location>
</feature>
<accession>A0A0P1F308</accession>
<feature type="region of interest" description="Disordered" evidence="3">
    <location>
        <begin position="141"/>
        <end position="160"/>
    </location>
</feature>
<dbReference type="InterPro" id="IPR001789">
    <property type="entry name" value="Sig_transdc_resp-reg_receiver"/>
</dbReference>
<feature type="domain" description="Response regulatory" evidence="4">
    <location>
        <begin position="24"/>
        <end position="139"/>
    </location>
</feature>
<dbReference type="RefSeq" id="WP_058124559.1">
    <property type="nucleotide sequence ID" value="NZ_CYRX01000033.1"/>
</dbReference>
<dbReference type="eggNOG" id="COG2197">
    <property type="taxonomic scope" value="Bacteria"/>
</dbReference>
<dbReference type="Pfam" id="PF00072">
    <property type="entry name" value="Response_reg"/>
    <property type="match status" value="1"/>
</dbReference>
<dbReference type="PROSITE" id="PS50110">
    <property type="entry name" value="RESPONSE_REGULATORY"/>
    <property type="match status" value="1"/>
</dbReference>
<organism evidence="5 6">
    <name type="scientific">Thalassobacter stenotrophicus</name>
    <dbReference type="NCBI Taxonomy" id="266809"/>
    <lineage>
        <taxon>Bacteria</taxon>
        <taxon>Pseudomonadati</taxon>
        <taxon>Pseudomonadota</taxon>
        <taxon>Alphaproteobacteria</taxon>
        <taxon>Rhodobacterales</taxon>
        <taxon>Roseobacteraceae</taxon>
        <taxon>Thalassobacter</taxon>
    </lineage>
</organism>
<evidence type="ECO:0000256" key="2">
    <source>
        <dbReference type="PROSITE-ProRule" id="PRU00169"/>
    </source>
</evidence>
<dbReference type="Gene3D" id="3.40.50.2300">
    <property type="match status" value="1"/>
</dbReference>
<dbReference type="PANTHER" id="PTHR44591">
    <property type="entry name" value="STRESS RESPONSE REGULATOR PROTEIN 1"/>
    <property type="match status" value="1"/>
</dbReference>
<gene>
    <name evidence="5" type="primary">kdpE</name>
    <name evidence="5" type="ORF">THS5294_03312</name>
</gene>
<dbReference type="Proteomes" id="UP000051298">
    <property type="component" value="Unassembled WGS sequence"/>
</dbReference>
<dbReference type="EMBL" id="CYRX01000033">
    <property type="protein sequence ID" value="CUH61998.1"/>
    <property type="molecule type" value="Genomic_DNA"/>
</dbReference>